<protein>
    <recommendedName>
        <fullName evidence="3">C2 NT-type domain-containing protein</fullName>
    </recommendedName>
</protein>
<feature type="region of interest" description="Disordered" evidence="2">
    <location>
        <begin position="144"/>
        <end position="254"/>
    </location>
</feature>
<keyword evidence="1" id="KW-0175">Coiled coil</keyword>
<dbReference type="AlphaFoldDB" id="A0A438BZI5"/>
<feature type="coiled-coil region" evidence="1">
    <location>
        <begin position="1051"/>
        <end position="1092"/>
    </location>
</feature>
<comment type="caution">
    <text evidence="4">The sequence shown here is derived from an EMBL/GenBank/DDBJ whole genome shotgun (WGS) entry which is preliminary data.</text>
</comment>
<dbReference type="Pfam" id="PF10358">
    <property type="entry name" value="NT-C2"/>
    <property type="match status" value="1"/>
</dbReference>
<dbReference type="PROSITE" id="PS51840">
    <property type="entry name" value="C2_NT"/>
    <property type="match status" value="1"/>
</dbReference>
<reference evidence="4 5" key="1">
    <citation type="journal article" date="2018" name="PLoS Genet.">
        <title>Population sequencing reveals clonal diversity and ancestral inbreeding in the grapevine cultivar Chardonnay.</title>
        <authorList>
            <person name="Roach M.J."/>
            <person name="Johnson D.L."/>
            <person name="Bohlmann J."/>
            <person name="van Vuuren H.J."/>
            <person name="Jones S.J."/>
            <person name="Pretorius I.S."/>
            <person name="Schmidt S.A."/>
            <person name="Borneman A.R."/>
        </authorList>
    </citation>
    <scope>NUCLEOTIDE SEQUENCE [LARGE SCALE GENOMIC DNA]</scope>
    <source>
        <strain evidence="5">cv. Chardonnay</strain>
        <tissue evidence="4">Leaf</tissue>
    </source>
</reference>
<feature type="coiled-coil region" evidence="1">
    <location>
        <begin position="928"/>
        <end position="980"/>
    </location>
</feature>
<name>A0A438BZI5_VITVI</name>
<evidence type="ECO:0000256" key="2">
    <source>
        <dbReference type="SAM" id="MobiDB-lite"/>
    </source>
</evidence>
<proteinExistence type="predicted"/>
<gene>
    <name evidence="4" type="ORF">CK203_067758</name>
</gene>
<dbReference type="EMBL" id="QGNW01002589">
    <property type="protein sequence ID" value="RVW16363.1"/>
    <property type="molecule type" value="Genomic_DNA"/>
</dbReference>
<organism evidence="4 5">
    <name type="scientific">Vitis vinifera</name>
    <name type="common">Grape</name>
    <dbReference type="NCBI Taxonomy" id="29760"/>
    <lineage>
        <taxon>Eukaryota</taxon>
        <taxon>Viridiplantae</taxon>
        <taxon>Streptophyta</taxon>
        <taxon>Embryophyta</taxon>
        <taxon>Tracheophyta</taxon>
        <taxon>Spermatophyta</taxon>
        <taxon>Magnoliopsida</taxon>
        <taxon>eudicotyledons</taxon>
        <taxon>Gunneridae</taxon>
        <taxon>Pentapetalae</taxon>
        <taxon>rosids</taxon>
        <taxon>Vitales</taxon>
        <taxon>Vitaceae</taxon>
        <taxon>Viteae</taxon>
        <taxon>Vitis</taxon>
    </lineage>
</organism>
<dbReference type="PANTHER" id="PTHR34452">
    <property type="entry name" value="MYOSIN HEAVY CHAIN-RELATED PROTEIN"/>
    <property type="match status" value="1"/>
</dbReference>
<evidence type="ECO:0000313" key="5">
    <source>
        <dbReference type="Proteomes" id="UP000288805"/>
    </source>
</evidence>
<evidence type="ECO:0000256" key="1">
    <source>
        <dbReference type="SAM" id="Coils"/>
    </source>
</evidence>
<dbReference type="InterPro" id="IPR019448">
    <property type="entry name" value="NT-C2"/>
</dbReference>
<feature type="compositionally biased region" description="Polar residues" evidence="2">
    <location>
        <begin position="177"/>
        <end position="202"/>
    </location>
</feature>
<feature type="compositionally biased region" description="Low complexity" evidence="2">
    <location>
        <begin position="203"/>
        <end position="220"/>
    </location>
</feature>
<sequence>MFKSARWRSEKSKIKAVFKLQFRATQVPQLGVEALFLSVVPADVGKPTVKLEKAWLEGGSYYWENAVYETVKFVQDPKSGKINDRIYHFIVSKGSSKAGLVGEVSIDFADYAEATKPSSVSLPLKNSNSGAVLHVSIQRIQGNVDEREVEESDDAKIKSQDKILRNQLSNGDADGSVKSNSAEDGPFNKTTSNMELSSNRRASSGSDITLSSSESSSGLDTPREIVSKNNNIHQNPTSFVSSLSHTSLPHQPTTNTLATTYQEDQRSLCEWSVASDHGVCTDDSINSSQDILPGERSQQAPDVAIEKLKTDFLVLARQAEMAELELQTLRKQIVKERKRGQDLSKEVGGLKEERDALKAECENLRSFQKRTDQAKIKNKLQFEGGDPRALLEELRQELSYEKDLNANLRLQLQKTQESNTELILAVRDLDEMLEQKNLEISNLSDKLATTENGEELREATSRCQSDDDEEQKALEDLVKEHNDAKEVYLLEQKVMDLYSEIEIYRRDKDELEAQMEQLALDYEILKQENHDISYRLEQSQLQDQLKMQYECSASFATMNELENQVEKLENELKKQSREFSDSLVTISELETQVRNLEEELEKQAQEFEADLEVITSAKVEQEQRAIRAEEALRKTRWQNANTAEKLQEEFKRLSKQMTSTFDANEKVAMKAMAEASELRMQNCHLEEMLQKANEDLQSVRDDYEAKLQDLCNQLNLKTSQLEQLLLETEDKSKQLEHQEKHEQEFHGVLSQEIITLMAEIERLTEENGLLSELAEQNESLRAEFQQIKMSAKKTEVLVQRGIMERSELEKTIALLRKEAEKLLEELNGMKYLKDEKETLLGNLQAELKNLRARYNEMKHSLFEDETEKEKLRKQVFQLKNELKKKEDAFNTVEKKLKDSNGRGPISDGTKVTPKNNKAAPVPRGSKEVANLKEKIKWLEGQIKLKETALESSTNSFLEKEKDLQNKIEELESRMEDLNQSSKSFCEYQLQEVALNGDMPGEIRSAAESLTTTALMSKENGMEMPLIESKDEILLEEQPKASAITIREQFELDDLLMEMTSLKEKNKSMEGELKEMQERYSEISLKFAEVEGERQQLVMTVRNLKNAKKG</sequence>
<feature type="region of interest" description="Disordered" evidence="2">
    <location>
        <begin position="896"/>
        <end position="925"/>
    </location>
</feature>
<accession>A0A438BZI5</accession>
<dbReference type="PANTHER" id="PTHR34452:SF7">
    <property type="entry name" value="MYOSIN HEAVY CHAIN-RELATED PROTEIN"/>
    <property type="match status" value="1"/>
</dbReference>
<feature type="coiled-coil region" evidence="1">
    <location>
        <begin position="494"/>
        <end position="624"/>
    </location>
</feature>
<feature type="compositionally biased region" description="Polar residues" evidence="2">
    <location>
        <begin position="227"/>
        <end position="254"/>
    </location>
</feature>
<dbReference type="Proteomes" id="UP000288805">
    <property type="component" value="Unassembled WGS sequence"/>
</dbReference>
<feature type="coiled-coil region" evidence="1">
    <location>
        <begin position="686"/>
        <end position="895"/>
    </location>
</feature>
<evidence type="ECO:0000313" key="4">
    <source>
        <dbReference type="EMBL" id="RVW16363.1"/>
    </source>
</evidence>
<feature type="compositionally biased region" description="Basic and acidic residues" evidence="2">
    <location>
        <begin position="154"/>
        <end position="164"/>
    </location>
</feature>
<feature type="region of interest" description="Disordered" evidence="2">
    <location>
        <begin position="449"/>
        <end position="468"/>
    </location>
</feature>
<evidence type="ECO:0000259" key="3">
    <source>
        <dbReference type="PROSITE" id="PS51840"/>
    </source>
</evidence>
<feature type="domain" description="C2 NT-type" evidence="3">
    <location>
        <begin position="6"/>
        <end position="141"/>
    </location>
</feature>